<keyword evidence="2 5" id="KW-0378">Hydrolase</keyword>
<comment type="caution">
    <text evidence="7">The sequence shown here is derived from an EMBL/GenBank/DDBJ whole genome shotgun (WGS) entry which is preliminary data.</text>
</comment>
<dbReference type="GO" id="GO:0043138">
    <property type="term" value="F:3'-5' DNA helicase activity"/>
    <property type="evidence" value="ECO:0007669"/>
    <property type="project" value="TreeGrafter"/>
</dbReference>
<evidence type="ECO:0000256" key="1">
    <source>
        <dbReference type="ARBA" id="ARBA00022741"/>
    </source>
</evidence>
<feature type="domain" description="UvrD-like helicase ATP-binding" evidence="6">
    <location>
        <begin position="4"/>
        <end position="186"/>
    </location>
</feature>
<feature type="non-terminal residue" evidence="7">
    <location>
        <position position="186"/>
    </location>
</feature>
<evidence type="ECO:0000313" key="8">
    <source>
        <dbReference type="Proteomes" id="UP000751518"/>
    </source>
</evidence>
<gene>
    <name evidence="7" type="ORF">KC614_03470</name>
</gene>
<evidence type="ECO:0000313" key="7">
    <source>
        <dbReference type="EMBL" id="MCA9392235.1"/>
    </source>
</evidence>
<organism evidence="7 8">
    <name type="scientific">candidate division WWE3 bacterium</name>
    <dbReference type="NCBI Taxonomy" id="2053526"/>
    <lineage>
        <taxon>Bacteria</taxon>
        <taxon>Katanobacteria</taxon>
    </lineage>
</organism>
<dbReference type="AlphaFoldDB" id="A0A955LKL4"/>
<dbReference type="EMBL" id="JAGQKZ010000030">
    <property type="protein sequence ID" value="MCA9392235.1"/>
    <property type="molecule type" value="Genomic_DNA"/>
</dbReference>
<accession>A0A955LKL4</accession>
<dbReference type="InterPro" id="IPR027417">
    <property type="entry name" value="P-loop_NTPase"/>
</dbReference>
<reference evidence="7" key="2">
    <citation type="journal article" date="2021" name="Microbiome">
        <title>Successional dynamics and alternative stable states in a saline activated sludge microbial community over 9 years.</title>
        <authorList>
            <person name="Wang Y."/>
            <person name="Ye J."/>
            <person name="Ju F."/>
            <person name="Liu L."/>
            <person name="Boyd J.A."/>
            <person name="Deng Y."/>
            <person name="Parks D.H."/>
            <person name="Jiang X."/>
            <person name="Yin X."/>
            <person name="Woodcroft B.J."/>
            <person name="Tyson G.W."/>
            <person name="Hugenholtz P."/>
            <person name="Polz M.F."/>
            <person name="Zhang T."/>
        </authorList>
    </citation>
    <scope>NUCLEOTIDE SEQUENCE</scope>
    <source>
        <strain evidence="7">HKST-UBA03</strain>
    </source>
</reference>
<evidence type="ECO:0000256" key="4">
    <source>
        <dbReference type="ARBA" id="ARBA00022840"/>
    </source>
</evidence>
<evidence type="ECO:0000256" key="3">
    <source>
        <dbReference type="ARBA" id="ARBA00022806"/>
    </source>
</evidence>
<dbReference type="GO" id="GO:0003677">
    <property type="term" value="F:DNA binding"/>
    <property type="evidence" value="ECO:0007669"/>
    <property type="project" value="InterPro"/>
</dbReference>
<dbReference type="SUPFAM" id="SSF52540">
    <property type="entry name" value="P-loop containing nucleoside triphosphate hydrolases"/>
    <property type="match status" value="1"/>
</dbReference>
<dbReference type="GO" id="GO:0005524">
    <property type="term" value="F:ATP binding"/>
    <property type="evidence" value="ECO:0007669"/>
    <property type="project" value="UniProtKB-UniRule"/>
</dbReference>
<feature type="binding site" evidence="5">
    <location>
        <begin position="25"/>
        <end position="32"/>
    </location>
    <ligand>
        <name>ATP</name>
        <dbReference type="ChEBI" id="CHEBI:30616"/>
    </ligand>
</feature>
<dbReference type="PANTHER" id="PTHR11070:SF55">
    <property type="entry name" value="DNA 3'-5' HELICASE"/>
    <property type="match status" value="1"/>
</dbReference>
<dbReference type="GO" id="GO:0016787">
    <property type="term" value="F:hydrolase activity"/>
    <property type="evidence" value="ECO:0007669"/>
    <property type="project" value="UniProtKB-UniRule"/>
</dbReference>
<dbReference type="PANTHER" id="PTHR11070">
    <property type="entry name" value="UVRD / RECB / PCRA DNA HELICASE FAMILY MEMBER"/>
    <property type="match status" value="1"/>
</dbReference>
<dbReference type="Proteomes" id="UP000751518">
    <property type="component" value="Unassembled WGS sequence"/>
</dbReference>
<dbReference type="InterPro" id="IPR014016">
    <property type="entry name" value="UvrD-like_ATP-bd"/>
</dbReference>
<proteinExistence type="predicted"/>
<evidence type="ECO:0000256" key="2">
    <source>
        <dbReference type="ARBA" id="ARBA00022801"/>
    </source>
</evidence>
<dbReference type="Pfam" id="PF00580">
    <property type="entry name" value="UvrD-helicase"/>
    <property type="match status" value="1"/>
</dbReference>
<name>A0A955LKL4_UNCKA</name>
<keyword evidence="1 5" id="KW-0547">Nucleotide-binding</keyword>
<evidence type="ECO:0000256" key="5">
    <source>
        <dbReference type="PROSITE-ProRule" id="PRU00560"/>
    </source>
</evidence>
<evidence type="ECO:0000259" key="6">
    <source>
        <dbReference type="PROSITE" id="PS51198"/>
    </source>
</evidence>
<dbReference type="PROSITE" id="PS51198">
    <property type="entry name" value="UVRD_HELICASE_ATP_BIND"/>
    <property type="match status" value="1"/>
</dbReference>
<keyword evidence="3 5" id="KW-0347">Helicase</keyword>
<keyword evidence="4 5" id="KW-0067">ATP-binding</keyword>
<dbReference type="InterPro" id="IPR000212">
    <property type="entry name" value="DNA_helicase_UvrD/REP"/>
</dbReference>
<dbReference type="GO" id="GO:0033202">
    <property type="term" value="C:DNA helicase complex"/>
    <property type="evidence" value="ECO:0007669"/>
    <property type="project" value="TreeGrafter"/>
</dbReference>
<reference evidence="7" key="1">
    <citation type="submission" date="2020-04" db="EMBL/GenBank/DDBJ databases">
        <authorList>
            <person name="Zhang T."/>
        </authorList>
    </citation>
    <scope>NUCLEOTIDE SEQUENCE</scope>
    <source>
        <strain evidence="7">HKST-UBA03</strain>
    </source>
</reference>
<protein>
    <submittedName>
        <fullName evidence="7">UvrD-helicase domain-containing protein</fullName>
    </submittedName>
</protein>
<dbReference type="GO" id="GO:0000725">
    <property type="term" value="P:recombinational repair"/>
    <property type="evidence" value="ECO:0007669"/>
    <property type="project" value="TreeGrafter"/>
</dbReference>
<dbReference type="CDD" id="cd17932">
    <property type="entry name" value="DEXQc_UvrD"/>
    <property type="match status" value="1"/>
</dbReference>
<sequence length="186" mass="20987">MSEMKLNANQQAAVTHEGSPLLIIAGAGTGKTTVITERIKWLIQEKGLKPDEILALTFTEKAAAEMEERVDVALPMGYTQTWIMTFHGFCERLLRNEAVQIGLDPGFRVLSEAETQLFIRDHLFEFELEYFRPQGNPTKFLNGLTTHFSRLKDEDVSPDQYIGWVEGYKVEMLEGGGTTNLETSRS</sequence>
<dbReference type="Gene3D" id="3.40.50.300">
    <property type="entry name" value="P-loop containing nucleotide triphosphate hydrolases"/>
    <property type="match status" value="1"/>
</dbReference>
<dbReference type="GO" id="GO:0005829">
    <property type="term" value="C:cytosol"/>
    <property type="evidence" value="ECO:0007669"/>
    <property type="project" value="TreeGrafter"/>
</dbReference>